<sequence length="130" mass="14198">ERLKAYEDIIKSEGENLAKLEDEKTAAQEEITEAEEAIQTLQDDLKELAQELEEKTKKVDEVKKTTNRAGKALDQALKEVAGHVSCFLVSVDAAGADDTTERRDREVGAGALRNLPEVQVGRNQAAAAYG</sequence>
<comment type="caution">
    <text evidence="2">The sequence shown here is derived from an EMBL/GenBank/DDBJ whole genome shotgun (WGS) entry which is preliminary data.</text>
</comment>
<dbReference type="Proteomes" id="UP000184267">
    <property type="component" value="Unassembled WGS sequence"/>
</dbReference>
<reference evidence="2 3" key="1">
    <citation type="submission" date="2016-10" db="EMBL/GenBank/DDBJ databases">
        <title>Genome sequence of the basidiomycete white-rot fungus Trametes pubescens.</title>
        <authorList>
            <person name="Makela M.R."/>
            <person name="Granchi Z."/>
            <person name="Peng M."/>
            <person name="De Vries R.P."/>
            <person name="Grigoriev I."/>
            <person name="Riley R."/>
            <person name="Hilden K."/>
        </authorList>
    </citation>
    <scope>NUCLEOTIDE SEQUENCE [LARGE SCALE GENOMIC DNA]</scope>
    <source>
        <strain evidence="2 3">FBCC735</strain>
    </source>
</reference>
<evidence type="ECO:0000313" key="3">
    <source>
        <dbReference type="Proteomes" id="UP000184267"/>
    </source>
</evidence>
<feature type="coiled-coil region" evidence="1">
    <location>
        <begin position="3"/>
        <end position="65"/>
    </location>
</feature>
<dbReference type="AlphaFoldDB" id="A0A1M2VE53"/>
<dbReference type="STRING" id="154538.A0A1M2VE53"/>
<feature type="non-terminal residue" evidence="2">
    <location>
        <position position="1"/>
    </location>
</feature>
<gene>
    <name evidence="2" type="ORF">TRAPUB_3345</name>
</gene>
<name>A0A1M2VE53_TRAPU</name>
<organism evidence="2 3">
    <name type="scientific">Trametes pubescens</name>
    <name type="common">White-rot fungus</name>
    <dbReference type="NCBI Taxonomy" id="154538"/>
    <lineage>
        <taxon>Eukaryota</taxon>
        <taxon>Fungi</taxon>
        <taxon>Dikarya</taxon>
        <taxon>Basidiomycota</taxon>
        <taxon>Agaricomycotina</taxon>
        <taxon>Agaricomycetes</taxon>
        <taxon>Polyporales</taxon>
        <taxon>Polyporaceae</taxon>
        <taxon>Trametes</taxon>
    </lineage>
</organism>
<dbReference type="EMBL" id="MNAD01001380">
    <property type="protein sequence ID" value="OJT05803.1"/>
    <property type="molecule type" value="Genomic_DNA"/>
</dbReference>
<accession>A0A1M2VE53</accession>
<evidence type="ECO:0000256" key="1">
    <source>
        <dbReference type="SAM" id="Coils"/>
    </source>
</evidence>
<keyword evidence="1" id="KW-0175">Coiled coil</keyword>
<proteinExistence type="predicted"/>
<dbReference type="Gene3D" id="1.20.120.330">
    <property type="entry name" value="Nucleotidyltransferases domain 2"/>
    <property type="match status" value="1"/>
</dbReference>
<evidence type="ECO:0000313" key="2">
    <source>
        <dbReference type="EMBL" id="OJT05803.1"/>
    </source>
</evidence>
<protein>
    <submittedName>
        <fullName evidence="2">Uncharacterized protein</fullName>
    </submittedName>
</protein>
<keyword evidence="3" id="KW-1185">Reference proteome</keyword>